<organism evidence="9 10">
    <name type="scientific">Dongia soli</name>
    <dbReference type="NCBI Taxonomy" id="600628"/>
    <lineage>
        <taxon>Bacteria</taxon>
        <taxon>Pseudomonadati</taxon>
        <taxon>Pseudomonadota</taxon>
        <taxon>Alphaproteobacteria</taxon>
        <taxon>Rhodospirillales</taxon>
        <taxon>Dongiaceae</taxon>
        <taxon>Dongia</taxon>
    </lineage>
</organism>
<comment type="caution">
    <text evidence="9">The sequence shown here is derived from an EMBL/GenBank/DDBJ whole genome shotgun (WGS) entry which is preliminary data.</text>
</comment>
<evidence type="ECO:0000256" key="2">
    <source>
        <dbReference type="ARBA" id="ARBA00022448"/>
    </source>
</evidence>
<evidence type="ECO:0000256" key="1">
    <source>
        <dbReference type="ARBA" id="ARBA00004651"/>
    </source>
</evidence>
<feature type="transmembrane region" description="Helical" evidence="7">
    <location>
        <begin position="381"/>
        <end position="399"/>
    </location>
</feature>
<name>A0ABU5E4U4_9PROT</name>
<reference evidence="9 10" key="1">
    <citation type="journal article" date="2016" name="Antonie Van Leeuwenhoek">
        <title>Dongia soli sp. nov., isolated from soil from Dokdo, Korea.</title>
        <authorList>
            <person name="Kim D.U."/>
            <person name="Lee H."/>
            <person name="Kim H."/>
            <person name="Kim S.G."/>
            <person name="Ka J.O."/>
        </authorList>
    </citation>
    <scope>NUCLEOTIDE SEQUENCE [LARGE SCALE GENOMIC DNA]</scope>
    <source>
        <strain evidence="9 10">D78</strain>
    </source>
</reference>
<dbReference type="Pfam" id="PF07690">
    <property type="entry name" value="MFS_1"/>
    <property type="match status" value="1"/>
</dbReference>
<sequence>MKRQPTALEITLFFTAFVAVTYGFGIYLFASLVAEMRQDLGFDYTTVGLVTGIAQIGFLIAALLSGVLSPVIGAMRLILGALATTSIGLLAMSQLFGTPMLGLLLTVMGAGAAAVWVPMVAVCQQAIPARHQAKALGLMSSGTSYGVFLNGLIVPPLVAAWGWRSVWLVVAVLSLMLFTAGWLRLRRLPAAAEGTPHEARGNPPRLDGFRDRLREVLQPLGLLLIVTMFLNGFTCMPFQTYLVPLMREDLGWTVDMSARLWSLIGGVGMVGGFALGWLADRISVKWAMLITYLLLAAAAATIFAMSHLLPPVPAMMHLAGVLFSLAFYPIFGLVPAYVSAIYRGDTATLLFGIGNIALGLGGFLGNLAGGYAKSLMGSFTPIYGVITAASLLLVLLALVTPNERRRQVKLSGQRAVIAPS</sequence>
<dbReference type="Proteomes" id="UP001279642">
    <property type="component" value="Unassembled WGS sequence"/>
</dbReference>
<feature type="transmembrane region" description="Helical" evidence="7">
    <location>
        <begin position="102"/>
        <end position="123"/>
    </location>
</feature>
<feature type="transmembrane region" description="Helical" evidence="7">
    <location>
        <begin position="286"/>
        <end position="309"/>
    </location>
</feature>
<keyword evidence="5 7" id="KW-1133">Transmembrane helix</keyword>
<proteinExistence type="predicted"/>
<protein>
    <submittedName>
        <fullName evidence="9">MFS transporter</fullName>
    </submittedName>
</protein>
<evidence type="ECO:0000256" key="4">
    <source>
        <dbReference type="ARBA" id="ARBA00022692"/>
    </source>
</evidence>
<evidence type="ECO:0000256" key="7">
    <source>
        <dbReference type="SAM" id="Phobius"/>
    </source>
</evidence>
<keyword evidence="4 7" id="KW-0812">Transmembrane</keyword>
<evidence type="ECO:0000256" key="6">
    <source>
        <dbReference type="ARBA" id="ARBA00023136"/>
    </source>
</evidence>
<comment type="subcellular location">
    <subcellularLocation>
        <location evidence="1">Cell membrane</location>
        <topology evidence="1">Multi-pass membrane protein</topology>
    </subcellularLocation>
</comment>
<feature type="transmembrane region" description="Helical" evidence="7">
    <location>
        <begin position="46"/>
        <end position="65"/>
    </location>
</feature>
<dbReference type="Gene3D" id="1.20.1250.20">
    <property type="entry name" value="MFS general substrate transporter like domains"/>
    <property type="match status" value="2"/>
</dbReference>
<evidence type="ECO:0000313" key="9">
    <source>
        <dbReference type="EMBL" id="MDY0881292.1"/>
    </source>
</evidence>
<keyword evidence="3" id="KW-1003">Cell membrane</keyword>
<feature type="transmembrane region" description="Helical" evidence="7">
    <location>
        <begin position="135"/>
        <end position="154"/>
    </location>
</feature>
<dbReference type="PROSITE" id="PS50850">
    <property type="entry name" value="MFS"/>
    <property type="match status" value="1"/>
</dbReference>
<dbReference type="RefSeq" id="WP_320506361.1">
    <property type="nucleotide sequence ID" value="NZ_JAXCLW010000001.1"/>
</dbReference>
<evidence type="ECO:0000256" key="3">
    <source>
        <dbReference type="ARBA" id="ARBA00022475"/>
    </source>
</evidence>
<dbReference type="SUPFAM" id="SSF103473">
    <property type="entry name" value="MFS general substrate transporter"/>
    <property type="match status" value="1"/>
</dbReference>
<feature type="transmembrane region" description="Helical" evidence="7">
    <location>
        <begin position="220"/>
        <end position="240"/>
    </location>
</feature>
<evidence type="ECO:0000313" key="10">
    <source>
        <dbReference type="Proteomes" id="UP001279642"/>
    </source>
</evidence>
<evidence type="ECO:0000256" key="5">
    <source>
        <dbReference type="ARBA" id="ARBA00022989"/>
    </source>
</evidence>
<feature type="transmembrane region" description="Helical" evidence="7">
    <location>
        <begin position="12"/>
        <end position="34"/>
    </location>
</feature>
<feature type="domain" description="Major facilitator superfamily (MFS) profile" evidence="8">
    <location>
        <begin position="11"/>
        <end position="405"/>
    </location>
</feature>
<evidence type="ECO:0000259" key="8">
    <source>
        <dbReference type="PROSITE" id="PS50850"/>
    </source>
</evidence>
<feature type="transmembrane region" description="Helical" evidence="7">
    <location>
        <begin position="166"/>
        <end position="185"/>
    </location>
</feature>
<dbReference type="EMBL" id="JAXCLW010000001">
    <property type="protein sequence ID" value="MDY0881292.1"/>
    <property type="molecule type" value="Genomic_DNA"/>
</dbReference>
<dbReference type="InterPro" id="IPR036259">
    <property type="entry name" value="MFS_trans_sf"/>
</dbReference>
<dbReference type="PANTHER" id="PTHR23517">
    <property type="entry name" value="RESISTANCE PROTEIN MDTM, PUTATIVE-RELATED-RELATED"/>
    <property type="match status" value="1"/>
</dbReference>
<dbReference type="InterPro" id="IPR050171">
    <property type="entry name" value="MFS_Transporters"/>
</dbReference>
<dbReference type="InterPro" id="IPR020846">
    <property type="entry name" value="MFS_dom"/>
</dbReference>
<keyword evidence="6 7" id="KW-0472">Membrane</keyword>
<keyword evidence="10" id="KW-1185">Reference proteome</keyword>
<feature type="transmembrane region" description="Helical" evidence="7">
    <location>
        <begin position="260"/>
        <end position="279"/>
    </location>
</feature>
<keyword evidence="2" id="KW-0813">Transport</keyword>
<dbReference type="InterPro" id="IPR011701">
    <property type="entry name" value="MFS"/>
</dbReference>
<feature type="transmembrane region" description="Helical" evidence="7">
    <location>
        <begin position="349"/>
        <end position="369"/>
    </location>
</feature>
<feature type="transmembrane region" description="Helical" evidence="7">
    <location>
        <begin position="315"/>
        <end position="337"/>
    </location>
</feature>
<accession>A0ABU5E4U4</accession>
<gene>
    <name evidence="9" type="ORF">SMD27_00410</name>
</gene>
<dbReference type="PANTHER" id="PTHR23517:SF3">
    <property type="entry name" value="INTEGRAL MEMBRANE TRANSPORT PROTEIN"/>
    <property type="match status" value="1"/>
</dbReference>
<feature type="transmembrane region" description="Helical" evidence="7">
    <location>
        <begin position="77"/>
        <end position="96"/>
    </location>
</feature>